<reference evidence="7" key="1">
    <citation type="journal article" date="2001" name="Immunogenetics">
        <title>Structural organization of the human MS4A gene cluster on chromosome 11q12.</title>
        <authorList>
            <person name="Liang Y."/>
            <person name="Buckley T.R."/>
            <person name="Tu L."/>
            <person name="Langdon S.D."/>
            <person name="Tedder T.F."/>
        </authorList>
    </citation>
    <scope>NUCLEOTIDE SEQUENCE</scope>
    <source>
        <tissue evidence="7">Mammary gland</tissue>
    </source>
</reference>
<dbReference type="PANTHER" id="PTHR23320">
    <property type="entry name" value="MEMBRANE-SPANNING 4-DOMAINS SUBFAMILY A MS4A -RELATED"/>
    <property type="match status" value="1"/>
</dbReference>
<feature type="transmembrane region" description="Helical" evidence="6">
    <location>
        <begin position="80"/>
        <end position="113"/>
    </location>
</feature>
<dbReference type="OrthoDB" id="10071849at2759"/>
<evidence type="ECO:0000256" key="5">
    <source>
        <dbReference type="ARBA" id="ARBA00023136"/>
    </source>
</evidence>
<organism evidence="7">
    <name type="scientific">Mus musculus</name>
    <name type="common">Mouse</name>
    <dbReference type="NCBI Taxonomy" id="10090"/>
    <lineage>
        <taxon>Eukaryota</taxon>
        <taxon>Metazoa</taxon>
        <taxon>Chordata</taxon>
        <taxon>Craniata</taxon>
        <taxon>Vertebrata</taxon>
        <taxon>Euteleostomi</taxon>
        <taxon>Mammalia</taxon>
        <taxon>Eutheria</taxon>
        <taxon>Euarchontoglires</taxon>
        <taxon>Glires</taxon>
        <taxon>Rodentia</taxon>
        <taxon>Myomorpha</taxon>
        <taxon>Muroidea</taxon>
        <taxon>Muridae</taxon>
        <taxon>Murinae</taxon>
        <taxon>Mus</taxon>
        <taxon>Mus</taxon>
    </lineage>
</organism>
<dbReference type="PANTHER" id="PTHR23320:SF96">
    <property type="entry name" value="CHANDRA PROTEIN-RELATED"/>
    <property type="match status" value="1"/>
</dbReference>
<dbReference type="Pfam" id="PF04103">
    <property type="entry name" value="CD20"/>
    <property type="match status" value="1"/>
</dbReference>
<dbReference type="AlphaFoldDB" id="Q91ZY5"/>
<evidence type="ECO:0000256" key="1">
    <source>
        <dbReference type="ARBA" id="ARBA00004141"/>
    </source>
</evidence>
<dbReference type="InterPro" id="IPR007237">
    <property type="entry name" value="CD20-like"/>
</dbReference>
<dbReference type="GO" id="GO:0016020">
    <property type="term" value="C:membrane"/>
    <property type="evidence" value="ECO:0007669"/>
    <property type="project" value="UniProtKB-SubCell"/>
</dbReference>
<evidence type="ECO:0000256" key="4">
    <source>
        <dbReference type="ARBA" id="ARBA00022989"/>
    </source>
</evidence>
<evidence type="ECO:0000313" key="7">
    <source>
        <dbReference type="EMBL" id="AAL07356.1"/>
    </source>
</evidence>
<keyword evidence="4 6" id="KW-1133">Transmembrane helix</keyword>
<keyword evidence="5 6" id="KW-0472">Membrane</keyword>
<feature type="transmembrane region" description="Helical" evidence="6">
    <location>
        <begin position="43"/>
        <end position="68"/>
    </location>
</feature>
<evidence type="ECO:0000313" key="8">
    <source>
        <dbReference type="MGI" id="MGI:1913083"/>
    </source>
</evidence>
<evidence type="ECO:0000256" key="3">
    <source>
        <dbReference type="ARBA" id="ARBA00022692"/>
    </source>
</evidence>
<dbReference type="AGR" id="MGI:1913083"/>
<accession>Q91ZY5</accession>
<comment type="subcellular location">
    <subcellularLocation>
        <location evidence="1">Membrane</location>
        <topology evidence="1">Multi-pass membrane protein</topology>
    </subcellularLocation>
</comment>
<comment type="similarity">
    <text evidence="2">Belongs to the MS4A family.</text>
</comment>
<protein>
    <submittedName>
        <fullName evidence="7">MS4a4B</fullName>
    </submittedName>
</protein>
<dbReference type="MGI" id="MGI:1913083">
    <property type="gene designation" value="Ms4a4b"/>
</dbReference>
<keyword evidence="3 6" id="KW-0812">Transmembrane</keyword>
<dbReference type="InterPro" id="IPR030417">
    <property type="entry name" value="MS4A"/>
</dbReference>
<dbReference type="EMBL" id="AF354929">
    <property type="protein sequence ID" value="AAL07356.1"/>
    <property type="molecule type" value="mRNA"/>
</dbReference>
<gene>
    <name evidence="8" type="primary">Ms4a4b</name>
</gene>
<proteinExistence type="evidence at transcript level"/>
<evidence type="ECO:0000256" key="2">
    <source>
        <dbReference type="ARBA" id="ARBA00009565"/>
    </source>
</evidence>
<evidence type="ECO:0000256" key="6">
    <source>
        <dbReference type="SAM" id="Phobius"/>
    </source>
</evidence>
<sequence length="125" mass="13669">MQGQEQTTMAVVPGVAVPSKNSVMTSQMWNEKKEKFLKGEPKVLGVLQVMIAIINLSLGIIILTTLFSELPTSVMLMVPIWGSIMFIVSGSLSIAAGVTPTKCLVCNLVCLLWKRSNFINYAYIC</sequence>
<name>Q91ZY5_MOUSE</name>